<dbReference type="InterPro" id="IPR015943">
    <property type="entry name" value="WD40/YVTN_repeat-like_dom_sf"/>
</dbReference>
<evidence type="ECO:0000256" key="1">
    <source>
        <dbReference type="SAM" id="MobiDB-lite"/>
    </source>
</evidence>
<dbReference type="EMBL" id="WUUL01000018">
    <property type="protein sequence ID" value="MXQ55753.1"/>
    <property type="molecule type" value="Genomic_DNA"/>
</dbReference>
<feature type="chain" id="PRO_5026281710" evidence="2">
    <location>
        <begin position="31"/>
        <end position="708"/>
    </location>
</feature>
<organism evidence="3 4">
    <name type="scientific">Shimazuella alba</name>
    <dbReference type="NCBI Taxonomy" id="2690964"/>
    <lineage>
        <taxon>Bacteria</taxon>
        <taxon>Bacillati</taxon>
        <taxon>Bacillota</taxon>
        <taxon>Bacilli</taxon>
        <taxon>Bacillales</taxon>
        <taxon>Thermoactinomycetaceae</taxon>
        <taxon>Shimazuella</taxon>
    </lineage>
</organism>
<proteinExistence type="predicted"/>
<dbReference type="Gene3D" id="2.130.10.10">
    <property type="entry name" value="YVTN repeat-like/Quinoprotein amine dehydrogenase"/>
    <property type="match status" value="1"/>
</dbReference>
<evidence type="ECO:0000313" key="3">
    <source>
        <dbReference type="EMBL" id="MXQ55753.1"/>
    </source>
</evidence>
<dbReference type="AlphaFoldDB" id="A0A6I4VY13"/>
<evidence type="ECO:0000256" key="2">
    <source>
        <dbReference type="SAM" id="SignalP"/>
    </source>
</evidence>
<keyword evidence="2" id="KW-0732">Signal</keyword>
<reference evidence="3 4" key="1">
    <citation type="submission" date="2019-12" db="EMBL/GenBank/DDBJ databases">
        <title>Whole-genome analyses of novel actinobacteria.</title>
        <authorList>
            <person name="Sahin N."/>
            <person name="Saygin H."/>
        </authorList>
    </citation>
    <scope>NUCLEOTIDE SEQUENCE [LARGE SCALE GENOMIC DNA]</scope>
    <source>
        <strain evidence="3 4">KC615</strain>
    </source>
</reference>
<feature type="signal peptide" evidence="2">
    <location>
        <begin position="1"/>
        <end position="30"/>
    </location>
</feature>
<name>A0A6I4VY13_9BACL</name>
<dbReference type="SUPFAM" id="SSF69322">
    <property type="entry name" value="Tricorn protease domain 2"/>
    <property type="match status" value="1"/>
</dbReference>
<protein>
    <submittedName>
        <fullName evidence="3">PQQ-binding-like beta-propeller repeat protein</fullName>
    </submittedName>
</protein>
<evidence type="ECO:0000313" key="4">
    <source>
        <dbReference type="Proteomes" id="UP000430692"/>
    </source>
</evidence>
<sequence length="708" mass="78184">MMKNFKPNILILLLICLLCYSASPSPISSAKNKTGFTDLGSQIKGITIYEAAFGKDKHGNGVIFAVVTGEPAQFAVVDIKTRKLHKLIPLESATGAWAITVATDGKVWVGSYRNGHVYCYDPKTEILQDLGRSSADSDVLFGLSSGPDGSVYGGSYGKAKIFGYTKDGKPIAIDSVSPGDTYTHDTIYNPDKKALYAGIGSSKAKVIQMDIHTKTVKQILPSKYQSQSQAYDLNYIAGKLFVKLHPAFQTIVLNPETQQVETLTDASTNKKTDAFPSDSRGVSSLSPDGRSVYYSNKGFLLRYDLKNRSFSPVVNAKKEPISLQKNPVIGWSWVEFKEKNYPGKTLVGLAGNYEGKAFRYNPQTHAFEYFQLPFPPQPIDLFHVIAAPKDDIYTNAYLNGRIGTFQTTNNSVKEIGRLGQVEGWTWLNGKLYAGTYPDGRLIVYDPNKPWKDEENPKILFALRKEHEQNRPLVVITDKHNIYMGTTPDYGKLGGALTVANSKKPDNPVVYRNIVSDQAVASLTYYRGKIWGGTSIEGGAGTQPKAKAAKLFCFDPKTNKKTGEYSPLLLKTVKKITALTTGEDGNIWGIADGYVFAFNPILKIPVFQKQLVENGIGQGAGIIVHPNHHMYAVTDGLLFSISPLLKDVKHIPYTAGLYRLSLQGNSLYMKNGTAVTTGKNLIRYTPNDHDGIKFEIPFKSKVKYRFFDF</sequence>
<comment type="caution">
    <text evidence="3">The sequence shown here is derived from an EMBL/GenBank/DDBJ whole genome shotgun (WGS) entry which is preliminary data.</text>
</comment>
<keyword evidence="4" id="KW-1185">Reference proteome</keyword>
<accession>A0A6I4VY13</accession>
<dbReference type="RefSeq" id="WP_237446709.1">
    <property type="nucleotide sequence ID" value="NZ_WUUL01000018.1"/>
</dbReference>
<feature type="region of interest" description="Disordered" evidence="1">
    <location>
        <begin position="264"/>
        <end position="283"/>
    </location>
</feature>
<gene>
    <name evidence="3" type="ORF">GSM42_18895</name>
</gene>
<dbReference type="Proteomes" id="UP000430692">
    <property type="component" value="Unassembled WGS sequence"/>
</dbReference>
<dbReference type="SUPFAM" id="SSF63829">
    <property type="entry name" value="Calcium-dependent phosphotriesterase"/>
    <property type="match status" value="1"/>
</dbReference>